<dbReference type="InterPro" id="IPR032675">
    <property type="entry name" value="LRR_dom_sf"/>
</dbReference>
<organism evidence="4 5">
    <name type="scientific">Cyclotella cryptica</name>
    <dbReference type="NCBI Taxonomy" id="29204"/>
    <lineage>
        <taxon>Eukaryota</taxon>
        <taxon>Sar</taxon>
        <taxon>Stramenopiles</taxon>
        <taxon>Ochrophyta</taxon>
        <taxon>Bacillariophyta</taxon>
        <taxon>Coscinodiscophyceae</taxon>
        <taxon>Thalassiosirophycidae</taxon>
        <taxon>Stephanodiscales</taxon>
        <taxon>Stephanodiscaceae</taxon>
        <taxon>Cyclotella</taxon>
    </lineage>
</organism>
<protein>
    <submittedName>
        <fullName evidence="4">Uncharacterized protein</fullName>
    </submittedName>
</protein>
<gene>
    <name evidence="4" type="ORF">HJC23_007585</name>
</gene>
<keyword evidence="3" id="KW-0472">Membrane</keyword>
<dbReference type="Gene3D" id="3.80.10.10">
    <property type="entry name" value="Ribonuclease Inhibitor"/>
    <property type="match status" value="1"/>
</dbReference>
<dbReference type="PANTHER" id="PTHR47988">
    <property type="entry name" value="SOMATIC EMBRYOGENESIS RECEPTOR KINASE 1"/>
    <property type="match status" value="1"/>
</dbReference>
<dbReference type="SUPFAM" id="SSF52058">
    <property type="entry name" value="L domain-like"/>
    <property type="match status" value="1"/>
</dbReference>
<proteinExistence type="predicted"/>
<feature type="region of interest" description="Disordered" evidence="2">
    <location>
        <begin position="17"/>
        <end position="53"/>
    </location>
</feature>
<dbReference type="AlphaFoldDB" id="A0ABD3QR18"/>
<feature type="compositionally biased region" description="Basic and acidic residues" evidence="2">
    <location>
        <begin position="17"/>
        <end position="28"/>
    </location>
</feature>
<evidence type="ECO:0000256" key="1">
    <source>
        <dbReference type="ARBA" id="ARBA00022729"/>
    </source>
</evidence>
<accession>A0ABD3QR18</accession>
<dbReference type="Proteomes" id="UP001516023">
    <property type="component" value="Unassembled WGS sequence"/>
</dbReference>
<sequence length="513" mass="57832">MKNFVIEEKLDRREIQRKLERHRQESLEKKRRANGTADDGNSLPYEESNIGSMHSYRESEEEVGEEDYEAMNQALSSPPVAWWQMRRQWQNKPNMAKFLGRMGAMGNDDQEEGNDIDASYRPGNLASSRAVMDGGVVSHPVMLADPSSIGYDGEAFRKNPFSQDKNKKKRGRYPNMVMYVPKSMLHKRRLNQLAYIAGALCLVLLFAFLIQQRKLANYSMVESPMSLSAYLAGEQIDPSGRVSVDSIRLIPVPKDQRTGLHEEAAVKGGEEFAGKGWNKEASSSTIEMRASHRYNSLRTLFVSQGITSEETFDNPLSPQHAALHWMAYQDLHPGPPLGYGHDEYAAKKMIQRYALSVTYYATNGPGWYSQINFLSDRDECEWNEITKEEGYFIGAGNCNDEGLVTVLALWSNNLMGALPEEVGTLSTITTFSLYDNNMRGPPPRILEKLSGLKILYLNKNQFVGNLDYLCGLQIEVMKADCGERGSVTCSCCTECGWNEHKQSPLRLENGRNP</sequence>
<name>A0ABD3QR18_9STRA</name>
<reference evidence="4 5" key="1">
    <citation type="journal article" date="2020" name="G3 (Bethesda)">
        <title>Improved Reference Genome for Cyclotella cryptica CCMP332, a Model for Cell Wall Morphogenesis, Salinity Adaptation, and Lipid Production in Diatoms (Bacillariophyta).</title>
        <authorList>
            <person name="Roberts W.R."/>
            <person name="Downey K.M."/>
            <person name="Ruck E.C."/>
            <person name="Traller J.C."/>
            <person name="Alverson A.J."/>
        </authorList>
    </citation>
    <scope>NUCLEOTIDE SEQUENCE [LARGE SCALE GENOMIC DNA]</scope>
    <source>
        <strain evidence="4 5">CCMP332</strain>
    </source>
</reference>
<comment type="caution">
    <text evidence="4">The sequence shown here is derived from an EMBL/GenBank/DDBJ whole genome shotgun (WGS) entry which is preliminary data.</text>
</comment>
<keyword evidence="1" id="KW-0732">Signal</keyword>
<keyword evidence="3" id="KW-1133">Transmembrane helix</keyword>
<evidence type="ECO:0000256" key="2">
    <source>
        <dbReference type="SAM" id="MobiDB-lite"/>
    </source>
</evidence>
<keyword evidence="5" id="KW-1185">Reference proteome</keyword>
<evidence type="ECO:0000256" key="3">
    <source>
        <dbReference type="SAM" id="Phobius"/>
    </source>
</evidence>
<evidence type="ECO:0000313" key="4">
    <source>
        <dbReference type="EMBL" id="KAL3802808.1"/>
    </source>
</evidence>
<evidence type="ECO:0000313" key="5">
    <source>
        <dbReference type="Proteomes" id="UP001516023"/>
    </source>
</evidence>
<feature type="transmembrane region" description="Helical" evidence="3">
    <location>
        <begin position="193"/>
        <end position="210"/>
    </location>
</feature>
<dbReference type="EMBL" id="JABMIG020000017">
    <property type="protein sequence ID" value="KAL3802808.1"/>
    <property type="molecule type" value="Genomic_DNA"/>
</dbReference>
<keyword evidence="3" id="KW-0812">Transmembrane</keyword>